<feature type="domain" description="Cupin type-2" evidence="1">
    <location>
        <begin position="49"/>
        <end position="117"/>
    </location>
</feature>
<dbReference type="AlphaFoldDB" id="A0A133U3E4"/>
<dbReference type="PANTHER" id="PTHR37694">
    <property type="entry name" value="SLR8022 PROTEIN"/>
    <property type="match status" value="1"/>
</dbReference>
<dbReference type="Pfam" id="PF07883">
    <property type="entry name" value="Cupin_2"/>
    <property type="match status" value="1"/>
</dbReference>
<dbReference type="Proteomes" id="UP000070184">
    <property type="component" value="Unassembled WGS sequence"/>
</dbReference>
<proteinExistence type="predicted"/>
<keyword evidence="3" id="KW-1185">Reference proteome</keyword>
<reference evidence="2 3" key="1">
    <citation type="journal article" date="2016" name="Sci. Rep.">
        <title>Metabolic traits of an uncultured archaeal lineage -MSBL1- from brine pools of the Red Sea.</title>
        <authorList>
            <person name="Mwirichia R."/>
            <person name="Alam I."/>
            <person name="Rashid M."/>
            <person name="Vinu M."/>
            <person name="Ba-Alawi W."/>
            <person name="Anthony Kamau A."/>
            <person name="Kamanda Ngugi D."/>
            <person name="Goker M."/>
            <person name="Klenk H.P."/>
            <person name="Bajic V."/>
            <person name="Stingl U."/>
        </authorList>
    </citation>
    <scope>NUCLEOTIDE SEQUENCE [LARGE SCALE GENOMIC DNA]</scope>
    <source>
        <strain evidence="2">SCGC-AAA259B11</strain>
    </source>
</reference>
<evidence type="ECO:0000313" key="3">
    <source>
        <dbReference type="Proteomes" id="UP000070184"/>
    </source>
</evidence>
<dbReference type="SUPFAM" id="SSF51182">
    <property type="entry name" value="RmlC-like cupins"/>
    <property type="match status" value="1"/>
</dbReference>
<dbReference type="PANTHER" id="PTHR37694:SF1">
    <property type="entry name" value="SLR8022 PROTEIN"/>
    <property type="match status" value="1"/>
</dbReference>
<gene>
    <name evidence="2" type="ORF">AKJ61_04355</name>
</gene>
<dbReference type="InterPro" id="IPR014710">
    <property type="entry name" value="RmlC-like_jellyroll"/>
</dbReference>
<organism evidence="2 3">
    <name type="scientific">candidate division MSBL1 archaeon SCGC-AAA259B11</name>
    <dbReference type="NCBI Taxonomy" id="1698260"/>
    <lineage>
        <taxon>Archaea</taxon>
        <taxon>Methanobacteriati</taxon>
        <taxon>Methanobacteriota</taxon>
        <taxon>candidate division MSBL1</taxon>
    </lineage>
</organism>
<protein>
    <recommendedName>
        <fullName evidence="1">Cupin type-2 domain-containing protein</fullName>
    </recommendedName>
</protein>
<name>A0A133U3E4_9EURY</name>
<dbReference type="Gene3D" id="2.60.120.10">
    <property type="entry name" value="Jelly Rolls"/>
    <property type="match status" value="1"/>
</dbReference>
<evidence type="ECO:0000259" key="1">
    <source>
        <dbReference type="Pfam" id="PF07883"/>
    </source>
</evidence>
<dbReference type="InterPro" id="IPR011051">
    <property type="entry name" value="RmlC_Cupin_sf"/>
</dbReference>
<comment type="caution">
    <text evidence="2">The sequence shown here is derived from an EMBL/GenBank/DDBJ whole genome shotgun (WGS) entry which is preliminary data.</text>
</comment>
<dbReference type="InterPro" id="IPR013096">
    <property type="entry name" value="Cupin_2"/>
</dbReference>
<dbReference type="EMBL" id="LHXK01000088">
    <property type="protein sequence ID" value="KXA88706.1"/>
    <property type="molecule type" value="Genomic_DNA"/>
</dbReference>
<accession>A0A133U3E4</accession>
<sequence>MSKDDSKADIEPIVSYVGEIKSEKVERAENISVEWLIGTESGAECYIRRFTMKPGGKMDLHKHDNLYHLQYVLKGNIKIVIGSEKYEVEEGSFLYIPEGTPHSYENLENNEAQFLCIIPSKEDRHTEILSE</sequence>
<evidence type="ECO:0000313" key="2">
    <source>
        <dbReference type="EMBL" id="KXA88706.1"/>
    </source>
</evidence>